<keyword evidence="2" id="KW-1133">Transmembrane helix</keyword>
<keyword evidence="2" id="KW-0812">Transmembrane</keyword>
<protein>
    <submittedName>
        <fullName evidence="3">Uncharacterized protein</fullName>
    </submittedName>
</protein>
<evidence type="ECO:0000313" key="4">
    <source>
        <dbReference type="Proteomes" id="UP000305067"/>
    </source>
</evidence>
<evidence type="ECO:0000313" key="3">
    <source>
        <dbReference type="EMBL" id="TFK96095.1"/>
    </source>
</evidence>
<dbReference type="AlphaFoldDB" id="A0A5C3Q1W6"/>
<organism evidence="3 4">
    <name type="scientific">Pterulicium gracile</name>
    <dbReference type="NCBI Taxonomy" id="1884261"/>
    <lineage>
        <taxon>Eukaryota</taxon>
        <taxon>Fungi</taxon>
        <taxon>Dikarya</taxon>
        <taxon>Basidiomycota</taxon>
        <taxon>Agaricomycotina</taxon>
        <taxon>Agaricomycetes</taxon>
        <taxon>Agaricomycetidae</taxon>
        <taxon>Agaricales</taxon>
        <taxon>Pleurotineae</taxon>
        <taxon>Pterulaceae</taxon>
        <taxon>Pterulicium</taxon>
    </lineage>
</organism>
<evidence type="ECO:0000256" key="2">
    <source>
        <dbReference type="SAM" id="Phobius"/>
    </source>
</evidence>
<sequence>MSFANQRLLLNLRDTLTSTAAGSSVTFSSNWTVQNSDGNLCDWSGVDTCMPMLLFEGPPGTNYQTDNGTSQAEVLIRYPGSSMVEFQVSTVTLTDGNFRGQCYSWRMAYSLLDPKENNGGVAFALTNGEFQAHVRGPGFEDHAVAGGSEPADSSVSIGPMNVLLPDNCTLEAGRPPYQFAFLLNYVIFSLSVEDKIDQDKDLLIVDSQDEAFVEYKGPGWMFSRRTDTESQYLEDAAFRLRSADTSREGDSLQLSFVGTSVRVVYRGTNDVVILLDGETAQSHDVTRTVARFSGDPSFVYRAGGLDGERVHTVNITVTRIPLEVKSFLFLGFIYSPSFQSLQEGEALFANLTSADDVQPTTSSGEGDNTASGATGNTASLLAGPIAGSIGGFLLLLLVTLTVWRRRARSQREALGSDPLSESTKEPAPSNSSSSPGVSKLEKVKC</sequence>
<feature type="compositionally biased region" description="Low complexity" evidence="1">
    <location>
        <begin position="425"/>
        <end position="438"/>
    </location>
</feature>
<keyword evidence="2" id="KW-0472">Membrane</keyword>
<name>A0A5C3Q1W6_9AGAR</name>
<keyword evidence="4" id="KW-1185">Reference proteome</keyword>
<proteinExistence type="predicted"/>
<dbReference type="EMBL" id="ML178867">
    <property type="protein sequence ID" value="TFK96095.1"/>
    <property type="molecule type" value="Genomic_DNA"/>
</dbReference>
<accession>A0A5C3Q1W6</accession>
<dbReference type="OrthoDB" id="3234968at2759"/>
<reference evidence="3 4" key="1">
    <citation type="journal article" date="2019" name="Nat. Ecol. Evol.">
        <title>Megaphylogeny resolves global patterns of mushroom evolution.</title>
        <authorList>
            <person name="Varga T."/>
            <person name="Krizsan K."/>
            <person name="Foldi C."/>
            <person name="Dima B."/>
            <person name="Sanchez-Garcia M."/>
            <person name="Sanchez-Ramirez S."/>
            <person name="Szollosi G.J."/>
            <person name="Szarkandi J.G."/>
            <person name="Papp V."/>
            <person name="Albert L."/>
            <person name="Andreopoulos W."/>
            <person name="Angelini C."/>
            <person name="Antonin V."/>
            <person name="Barry K.W."/>
            <person name="Bougher N.L."/>
            <person name="Buchanan P."/>
            <person name="Buyck B."/>
            <person name="Bense V."/>
            <person name="Catcheside P."/>
            <person name="Chovatia M."/>
            <person name="Cooper J."/>
            <person name="Damon W."/>
            <person name="Desjardin D."/>
            <person name="Finy P."/>
            <person name="Geml J."/>
            <person name="Haridas S."/>
            <person name="Hughes K."/>
            <person name="Justo A."/>
            <person name="Karasinski D."/>
            <person name="Kautmanova I."/>
            <person name="Kiss B."/>
            <person name="Kocsube S."/>
            <person name="Kotiranta H."/>
            <person name="LaButti K.M."/>
            <person name="Lechner B.E."/>
            <person name="Liimatainen K."/>
            <person name="Lipzen A."/>
            <person name="Lukacs Z."/>
            <person name="Mihaltcheva S."/>
            <person name="Morgado L.N."/>
            <person name="Niskanen T."/>
            <person name="Noordeloos M.E."/>
            <person name="Ohm R.A."/>
            <person name="Ortiz-Santana B."/>
            <person name="Ovrebo C."/>
            <person name="Racz N."/>
            <person name="Riley R."/>
            <person name="Savchenko A."/>
            <person name="Shiryaev A."/>
            <person name="Soop K."/>
            <person name="Spirin V."/>
            <person name="Szebenyi C."/>
            <person name="Tomsovsky M."/>
            <person name="Tulloss R.E."/>
            <person name="Uehling J."/>
            <person name="Grigoriev I.V."/>
            <person name="Vagvolgyi C."/>
            <person name="Papp T."/>
            <person name="Martin F.M."/>
            <person name="Miettinen O."/>
            <person name="Hibbett D.S."/>
            <person name="Nagy L.G."/>
        </authorList>
    </citation>
    <scope>NUCLEOTIDE SEQUENCE [LARGE SCALE GENOMIC DNA]</scope>
    <source>
        <strain evidence="3 4">CBS 309.79</strain>
    </source>
</reference>
<evidence type="ECO:0000256" key="1">
    <source>
        <dbReference type="SAM" id="MobiDB-lite"/>
    </source>
</evidence>
<feature type="region of interest" description="Disordered" evidence="1">
    <location>
        <begin position="410"/>
        <end position="445"/>
    </location>
</feature>
<gene>
    <name evidence="3" type="ORF">BDV98DRAFT_638496</name>
</gene>
<dbReference type="Proteomes" id="UP000305067">
    <property type="component" value="Unassembled WGS sequence"/>
</dbReference>
<feature type="transmembrane region" description="Helical" evidence="2">
    <location>
        <begin position="381"/>
        <end position="403"/>
    </location>
</feature>